<protein>
    <submittedName>
        <fullName evidence="3">Abi family protein</fullName>
    </submittedName>
    <submittedName>
        <fullName evidence="1">Abortive infection bacteriophage resistance protein</fullName>
    </submittedName>
</protein>
<name>A0A174BHQ2_9FIRM</name>
<evidence type="ECO:0000313" key="3">
    <source>
        <dbReference type="EMBL" id="RHG11474.1"/>
    </source>
</evidence>
<reference evidence="3 6" key="2">
    <citation type="submission" date="2018-08" db="EMBL/GenBank/DDBJ databases">
        <title>A genome reference for cultivated species of the human gut microbiota.</title>
        <authorList>
            <person name="Zou Y."/>
            <person name="Xue W."/>
            <person name="Luo G."/>
        </authorList>
    </citation>
    <scope>NUCLEOTIDE SEQUENCE [LARGE SCALE GENOMIC DNA]</scope>
    <source>
        <strain evidence="3 6">AM23-13</strain>
    </source>
</reference>
<dbReference type="InterPro" id="IPR017034">
    <property type="entry name" value="Abi_system_AbiD/AbiF"/>
</dbReference>
<dbReference type="EMBL" id="QRHW01000001">
    <property type="protein sequence ID" value="RHG11474.1"/>
    <property type="molecule type" value="Genomic_DNA"/>
</dbReference>
<evidence type="ECO:0000313" key="5">
    <source>
        <dbReference type="Proteomes" id="UP000095485"/>
    </source>
</evidence>
<evidence type="ECO:0000313" key="1">
    <source>
        <dbReference type="EMBL" id="CUO00267.1"/>
    </source>
</evidence>
<evidence type="ECO:0000313" key="6">
    <source>
        <dbReference type="Proteomes" id="UP000284112"/>
    </source>
</evidence>
<proteinExistence type="predicted"/>
<dbReference type="Proteomes" id="UP000095439">
    <property type="component" value="Unassembled WGS sequence"/>
</dbReference>
<dbReference type="AlphaFoldDB" id="A0A174BHQ2"/>
<dbReference type="InterPro" id="IPR011664">
    <property type="entry name" value="Abi_system_AbiD/AbiF-like"/>
</dbReference>
<dbReference type="GeneID" id="93136753"/>
<sequence length="318" mass="37850">MTEKALKPIKPFLNYEEQINNLIEQKGMIVNDHKFAVSKLEDISYFALIDGYKNLFYNPMTRKYKEGTTFEDLVALYEFDEKLRTLIFRYLCHFEQKMRSLISYHFCDTYSEKQEDYLNAVHYNNSGANKKKIAALIAILDREAKKSTDHAYVVYQRKTYGNVPMWVIMKTLTFGQMSKMYSFLTTSMKTKISRHFDYVSEKELIQYMKVLTLYRNVCAHNERLFSYKSRFDIPDTILHRKMKLPQNGNKYKCGKNDLFSVVIAFRMLLAKEDFAEFKKSLNQIINQYMKKTGNLNQDLFFKAMGFPENWKNISRYKL</sequence>
<dbReference type="EMBL" id="CYYY01000009">
    <property type="protein sequence ID" value="CUO00267.1"/>
    <property type="molecule type" value="Genomic_DNA"/>
</dbReference>
<gene>
    <name evidence="3" type="ORF">DW641_01155</name>
    <name evidence="1" type="ORF">ERS852423_02004</name>
    <name evidence="2" type="ORF">ERS852526_02968</name>
</gene>
<evidence type="ECO:0000313" key="2">
    <source>
        <dbReference type="EMBL" id="CUQ14889.1"/>
    </source>
</evidence>
<reference evidence="4 5" key="1">
    <citation type="submission" date="2015-09" db="EMBL/GenBank/DDBJ databases">
        <authorList>
            <consortium name="Pathogen Informatics"/>
        </authorList>
    </citation>
    <scope>NUCLEOTIDE SEQUENCE [LARGE SCALE GENOMIC DNA]</scope>
    <source>
        <strain evidence="1 4">2789STDY5608866</strain>
        <strain evidence="2 5">2789STDY5834914</strain>
    </source>
</reference>
<dbReference type="OrthoDB" id="5363652at2"/>
<accession>A0A174BHQ2</accession>
<dbReference type="Proteomes" id="UP000095485">
    <property type="component" value="Unassembled WGS sequence"/>
</dbReference>
<dbReference type="EMBL" id="CZAY01000028">
    <property type="protein sequence ID" value="CUQ14889.1"/>
    <property type="molecule type" value="Genomic_DNA"/>
</dbReference>
<dbReference type="RefSeq" id="WP_006426643.1">
    <property type="nucleotide sequence ID" value="NZ_CABIWY010000009.1"/>
</dbReference>
<dbReference type="STRING" id="88431.ERS852423_02004"/>
<evidence type="ECO:0000313" key="4">
    <source>
        <dbReference type="Proteomes" id="UP000095439"/>
    </source>
</evidence>
<organism evidence="1 4">
    <name type="scientific">Dorea longicatena</name>
    <dbReference type="NCBI Taxonomy" id="88431"/>
    <lineage>
        <taxon>Bacteria</taxon>
        <taxon>Bacillati</taxon>
        <taxon>Bacillota</taxon>
        <taxon>Clostridia</taxon>
        <taxon>Lachnospirales</taxon>
        <taxon>Lachnospiraceae</taxon>
        <taxon>Dorea</taxon>
    </lineage>
</organism>
<dbReference type="Pfam" id="PF07751">
    <property type="entry name" value="Abi_2"/>
    <property type="match status" value="1"/>
</dbReference>
<dbReference type="PIRSF" id="PIRSF034934">
    <property type="entry name" value="AbiF_AbiD"/>
    <property type="match status" value="1"/>
</dbReference>
<dbReference type="Proteomes" id="UP000284112">
    <property type="component" value="Unassembled WGS sequence"/>
</dbReference>